<dbReference type="Proteomes" id="UP000070501">
    <property type="component" value="Unassembled WGS sequence"/>
</dbReference>
<feature type="compositionally biased region" description="Low complexity" evidence="1">
    <location>
        <begin position="360"/>
        <end position="377"/>
    </location>
</feature>
<dbReference type="InterPro" id="IPR035925">
    <property type="entry name" value="BSD_dom_sf"/>
</dbReference>
<accession>A0A136JHW8</accession>
<feature type="compositionally biased region" description="Basic and acidic residues" evidence="1">
    <location>
        <begin position="381"/>
        <end position="401"/>
    </location>
</feature>
<sequence>MDLAYDNIAKEALPEDQKEDQQASTSKVQERRPTLNDEVQDVYRAFATSSWGTWFGGQVSNVVKQGQTVLQEAQKEAVSLSADATRQIATLRSRAFSVNTAPAPAEASTSETDRDGGDTTPTRATSGETGSDSGFLSKVQAEATKRWKDIQRAEDAADEKLMELGGFIFNVVKQSIEIQPGTSEGSSQGARFESKDESGKRVIHTSRFDAQLHVIHTTEKGFTEDPPETTDYKTWAKEFDIDEKTGSISADLAKYPDLRATMEKVVPDTVPYADFWKRYYFLRRSVEAAEERRRDLLKAASAEEEVKWDDEDSDDDDESDDDDSDDDDSDDDSDDDTTPAKKTTPTPTTAPKPARPLSSASSATIQPVAAAAATSPPVTTPKKDQTKAPEGRKSNDEKSQADSDTSYDVVGARSGVTSQAPNSPKDSRKGDDSDDDEWE</sequence>
<feature type="region of interest" description="Disordered" evidence="1">
    <location>
        <begin position="99"/>
        <end position="137"/>
    </location>
</feature>
<dbReference type="SMART" id="SM00751">
    <property type="entry name" value="BSD"/>
    <property type="match status" value="1"/>
</dbReference>
<dbReference type="InterPro" id="IPR005607">
    <property type="entry name" value="BSD_dom"/>
</dbReference>
<feature type="compositionally biased region" description="Polar residues" evidence="1">
    <location>
        <begin position="415"/>
        <end position="424"/>
    </location>
</feature>
<dbReference type="OrthoDB" id="73788at2759"/>
<dbReference type="PROSITE" id="PS50858">
    <property type="entry name" value="BSD"/>
    <property type="match status" value="1"/>
</dbReference>
<gene>
    <name evidence="3" type="ORF">Micbo1qcDRAFT_229564</name>
</gene>
<dbReference type="InterPro" id="IPR051494">
    <property type="entry name" value="BSD_domain-containing"/>
</dbReference>
<dbReference type="GO" id="GO:0005737">
    <property type="term" value="C:cytoplasm"/>
    <property type="evidence" value="ECO:0007669"/>
    <property type="project" value="TreeGrafter"/>
</dbReference>
<keyword evidence="4" id="KW-1185">Reference proteome</keyword>
<dbReference type="EMBL" id="KQ964245">
    <property type="protein sequence ID" value="KXJ96742.1"/>
    <property type="molecule type" value="Genomic_DNA"/>
</dbReference>
<protein>
    <recommendedName>
        <fullName evidence="2">BSD domain-containing protein</fullName>
    </recommendedName>
</protein>
<dbReference type="PANTHER" id="PTHR16019">
    <property type="entry name" value="SYNAPSE-ASSOCIATED PROTEIN"/>
    <property type="match status" value="1"/>
</dbReference>
<feature type="domain" description="BSD" evidence="2">
    <location>
        <begin position="235"/>
        <end position="287"/>
    </location>
</feature>
<evidence type="ECO:0000259" key="2">
    <source>
        <dbReference type="PROSITE" id="PS50858"/>
    </source>
</evidence>
<feature type="compositionally biased region" description="Acidic residues" evidence="1">
    <location>
        <begin position="302"/>
        <end position="337"/>
    </location>
</feature>
<evidence type="ECO:0000313" key="4">
    <source>
        <dbReference type="Proteomes" id="UP000070501"/>
    </source>
</evidence>
<proteinExistence type="predicted"/>
<name>A0A136JHW8_9PEZI</name>
<reference evidence="4" key="1">
    <citation type="submission" date="2016-02" db="EMBL/GenBank/DDBJ databases">
        <title>Draft genome sequence of Microdochium bolleyi, a fungal endophyte of beachgrass.</title>
        <authorList>
            <consortium name="DOE Joint Genome Institute"/>
            <person name="David A.S."/>
            <person name="May G."/>
            <person name="Haridas S."/>
            <person name="Lim J."/>
            <person name="Wang M."/>
            <person name="Labutti K."/>
            <person name="Lipzen A."/>
            <person name="Barry K."/>
            <person name="Grigoriev I.V."/>
        </authorList>
    </citation>
    <scope>NUCLEOTIDE SEQUENCE [LARGE SCALE GENOMIC DNA]</scope>
    <source>
        <strain evidence="4">J235TASD1</strain>
    </source>
</reference>
<feature type="region of interest" description="Disordered" evidence="1">
    <location>
        <begin position="300"/>
        <end position="439"/>
    </location>
</feature>
<dbReference type="InParanoid" id="A0A136JHW8"/>
<evidence type="ECO:0000313" key="3">
    <source>
        <dbReference type="EMBL" id="KXJ96742.1"/>
    </source>
</evidence>
<feature type="region of interest" description="Disordered" evidence="1">
    <location>
        <begin position="1"/>
        <end position="35"/>
    </location>
</feature>
<dbReference type="Gene3D" id="1.10.3970.10">
    <property type="entry name" value="BSD domain"/>
    <property type="match status" value="1"/>
</dbReference>
<feature type="compositionally biased region" description="Basic and acidic residues" evidence="1">
    <location>
        <begin position="8"/>
        <end position="21"/>
    </location>
</feature>
<evidence type="ECO:0000256" key="1">
    <source>
        <dbReference type="SAM" id="MobiDB-lite"/>
    </source>
</evidence>
<organism evidence="3 4">
    <name type="scientific">Microdochium bolleyi</name>
    <dbReference type="NCBI Taxonomy" id="196109"/>
    <lineage>
        <taxon>Eukaryota</taxon>
        <taxon>Fungi</taxon>
        <taxon>Dikarya</taxon>
        <taxon>Ascomycota</taxon>
        <taxon>Pezizomycotina</taxon>
        <taxon>Sordariomycetes</taxon>
        <taxon>Xylariomycetidae</taxon>
        <taxon>Xylariales</taxon>
        <taxon>Microdochiaceae</taxon>
        <taxon>Microdochium</taxon>
    </lineage>
</organism>
<dbReference type="PANTHER" id="PTHR16019:SF5">
    <property type="entry name" value="BSD DOMAIN-CONTAINING PROTEIN 1"/>
    <property type="match status" value="1"/>
</dbReference>
<dbReference type="STRING" id="196109.A0A136JHW8"/>
<dbReference type="Pfam" id="PF03909">
    <property type="entry name" value="BSD"/>
    <property type="match status" value="1"/>
</dbReference>
<dbReference type="SUPFAM" id="SSF140383">
    <property type="entry name" value="BSD domain-like"/>
    <property type="match status" value="1"/>
</dbReference>
<dbReference type="AlphaFoldDB" id="A0A136JHW8"/>